<dbReference type="InterPro" id="IPR014776">
    <property type="entry name" value="4pyrrole_Mease_sub2"/>
</dbReference>
<dbReference type="InterPro" id="IPR018063">
    <property type="entry name" value="SAM_MeTrfase_RsmI_CS"/>
</dbReference>
<protein>
    <recommendedName>
        <fullName evidence="6">Ribosomal RNA small subunit methyltransferase I</fullName>
        <ecNumber evidence="6">2.1.1.198</ecNumber>
    </recommendedName>
    <alternativeName>
        <fullName evidence="6">16S rRNA 2'-O-ribose C1402 methyltransferase</fullName>
    </alternativeName>
    <alternativeName>
        <fullName evidence="6">rRNA (cytidine-2'-O-)-methyltransferase RsmI</fullName>
    </alternativeName>
</protein>
<evidence type="ECO:0000256" key="4">
    <source>
        <dbReference type="ARBA" id="ARBA00022679"/>
    </source>
</evidence>
<evidence type="ECO:0000313" key="9">
    <source>
        <dbReference type="Proteomes" id="UP001302349"/>
    </source>
</evidence>
<comment type="subcellular location">
    <subcellularLocation>
        <location evidence="6">Cytoplasm</location>
    </subcellularLocation>
</comment>
<dbReference type="PIRSF" id="PIRSF005917">
    <property type="entry name" value="MTase_YraL"/>
    <property type="match status" value="1"/>
</dbReference>
<dbReference type="EMBL" id="CP136051">
    <property type="protein sequence ID" value="WOK05873.1"/>
    <property type="molecule type" value="Genomic_DNA"/>
</dbReference>
<feature type="domain" description="Tetrapyrrole methylase" evidence="7">
    <location>
        <begin position="5"/>
        <end position="204"/>
    </location>
</feature>
<reference evidence="8 9" key="1">
    <citation type="journal article" date="2023" name="Microbiol. Resour. Announc.">
        <title>Complete Genome Sequence of Imperialibacter roseus strain P4T.</title>
        <authorList>
            <person name="Tizabi D.R."/>
            <person name="Bachvaroff T."/>
            <person name="Hill R.T."/>
        </authorList>
    </citation>
    <scope>NUCLEOTIDE SEQUENCE [LARGE SCALE GENOMIC DNA]</scope>
    <source>
        <strain evidence="8 9">P4T</strain>
    </source>
</reference>
<organism evidence="8 9">
    <name type="scientific">Imperialibacter roseus</name>
    <dbReference type="NCBI Taxonomy" id="1324217"/>
    <lineage>
        <taxon>Bacteria</taxon>
        <taxon>Pseudomonadati</taxon>
        <taxon>Bacteroidota</taxon>
        <taxon>Cytophagia</taxon>
        <taxon>Cytophagales</taxon>
        <taxon>Flammeovirgaceae</taxon>
        <taxon>Imperialibacter</taxon>
    </lineage>
</organism>
<gene>
    <name evidence="6 8" type="primary">rsmI</name>
    <name evidence="8" type="ORF">RT717_22620</name>
</gene>
<dbReference type="InterPro" id="IPR014777">
    <property type="entry name" value="4pyrrole_Mease_sub1"/>
</dbReference>
<dbReference type="Proteomes" id="UP001302349">
    <property type="component" value="Chromosome"/>
</dbReference>
<evidence type="ECO:0000256" key="3">
    <source>
        <dbReference type="ARBA" id="ARBA00022603"/>
    </source>
</evidence>
<dbReference type="CDD" id="cd11648">
    <property type="entry name" value="RsmI"/>
    <property type="match status" value="1"/>
</dbReference>
<evidence type="ECO:0000256" key="2">
    <source>
        <dbReference type="ARBA" id="ARBA00022552"/>
    </source>
</evidence>
<accession>A0ABZ0IN45</accession>
<comment type="function">
    <text evidence="6">Catalyzes the 2'-O-methylation of the ribose of cytidine 1402 (C1402) in 16S rRNA.</text>
</comment>
<dbReference type="PANTHER" id="PTHR46111:SF1">
    <property type="entry name" value="RIBOSOMAL RNA SMALL SUBUNIT METHYLTRANSFERASE I"/>
    <property type="match status" value="1"/>
</dbReference>
<dbReference type="PANTHER" id="PTHR46111">
    <property type="entry name" value="RIBOSOMAL RNA SMALL SUBUNIT METHYLTRANSFERASE I"/>
    <property type="match status" value="1"/>
</dbReference>
<sequence length="224" mass="24449">MAAAKLYLVPTPIGNLEDITLRALRVLKEVDVILAEDTRTSGVLLKHFEISKPVKSFHIFNEHKVVSDLVARLKAGESMALISDAGTPGISDPGYLIVREAISAGIVIDCLPGPTALIPAVVKSGFPCDRFVFEGFLPHKKGKQSKIEAIKEEERAVIYYESPHRLVKTLEMFVTLLGGERMVSVSRELSKLYEETITGSATEVLAHFQAKPPKGEIVIVVSGK</sequence>
<keyword evidence="3 6" id="KW-0489">Methyltransferase</keyword>
<dbReference type="Pfam" id="PF00590">
    <property type="entry name" value="TP_methylase"/>
    <property type="match status" value="1"/>
</dbReference>
<keyword evidence="2 6" id="KW-0698">rRNA processing</keyword>
<evidence type="ECO:0000256" key="5">
    <source>
        <dbReference type="ARBA" id="ARBA00022691"/>
    </source>
</evidence>
<name>A0ABZ0IN45_9BACT</name>
<comment type="catalytic activity">
    <reaction evidence="6">
        <text>cytidine(1402) in 16S rRNA + S-adenosyl-L-methionine = 2'-O-methylcytidine(1402) in 16S rRNA + S-adenosyl-L-homocysteine + H(+)</text>
        <dbReference type="Rhea" id="RHEA:42924"/>
        <dbReference type="Rhea" id="RHEA-COMP:10285"/>
        <dbReference type="Rhea" id="RHEA-COMP:10286"/>
        <dbReference type="ChEBI" id="CHEBI:15378"/>
        <dbReference type="ChEBI" id="CHEBI:57856"/>
        <dbReference type="ChEBI" id="CHEBI:59789"/>
        <dbReference type="ChEBI" id="CHEBI:74495"/>
        <dbReference type="ChEBI" id="CHEBI:82748"/>
        <dbReference type="EC" id="2.1.1.198"/>
    </reaction>
</comment>
<evidence type="ECO:0000256" key="6">
    <source>
        <dbReference type="HAMAP-Rule" id="MF_01877"/>
    </source>
</evidence>
<dbReference type="HAMAP" id="MF_01877">
    <property type="entry name" value="16SrRNA_methyltr_I"/>
    <property type="match status" value="1"/>
</dbReference>
<keyword evidence="5 6" id="KW-0949">S-adenosyl-L-methionine</keyword>
<comment type="similarity">
    <text evidence="6">Belongs to the methyltransferase superfamily. RsmI family.</text>
</comment>
<keyword evidence="9" id="KW-1185">Reference proteome</keyword>
<dbReference type="PROSITE" id="PS01296">
    <property type="entry name" value="RSMI"/>
    <property type="match status" value="1"/>
</dbReference>
<dbReference type="InterPro" id="IPR035996">
    <property type="entry name" value="4pyrrol_Methylase_sf"/>
</dbReference>
<dbReference type="Gene3D" id="3.40.1010.10">
    <property type="entry name" value="Cobalt-precorrin-4 Transmethylase, Domain 1"/>
    <property type="match status" value="1"/>
</dbReference>
<dbReference type="Gene3D" id="3.30.950.10">
    <property type="entry name" value="Methyltransferase, Cobalt-precorrin-4 Transmethylase, Domain 2"/>
    <property type="match status" value="1"/>
</dbReference>
<dbReference type="GO" id="GO:0032259">
    <property type="term" value="P:methylation"/>
    <property type="evidence" value="ECO:0007669"/>
    <property type="project" value="UniProtKB-KW"/>
</dbReference>
<proteinExistence type="inferred from homology"/>
<evidence type="ECO:0000259" key="7">
    <source>
        <dbReference type="Pfam" id="PF00590"/>
    </source>
</evidence>
<evidence type="ECO:0000256" key="1">
    <source>
        <dbReference type="ARBA" id="ARBA00022490"/>
    </source>
</evidence>
<dbReference type="NCBIfam" id="TIGR00096">
    <property type="entry name" value="16S rRNA (cytidine(1402)-2'-O)-methyltransferase"/>
    <property type="match status" value="1"/>
</dbReference>
<dbReference type="GO" id="GO:0008168">
    <property type="term" value="F:methyltransferase activity"/>
    <property type="evidence" value="ECO:0007669"/>
    <property type="project" value="UniProtKB-KW"/>
</dbReference>
<dbReference type="EC" id="2.1.1.198" evidence="6"/>
<evidence type="ECO:0000313" key="8">
    <source>
        <dbReference type="EMBL" id="WOK05873.1"/>
    </source>
</evidence>
<dbReference type="SUPFAM" id="SSF53790">
    <property type="entry name" value="Tetrapyrrole methylase"/>
    <property type="match status" value="1"/>
</dbReference>
<keyword evidence="1 6" id="KW-0963">Cytoplasm</keyword>
<dbReference type="InterPro" id="IPR000878">
    <property type="entry name" value="4pyrrol_Mease"/>
</dbReference>
<dbReference type="InterPro" id="IPR008189">
    <property type="entry name" value="rRNA_ssu_MeTfrase_I"/>
</dbReference>
<dbReference type="RefSeq" id="WP_317488622.1">
    <property type="nucleotide sequence ID" value="NZ_CP136051.1"/>
</dbReference>
<keyword evidence="4 6" id="KW-0808">Transferase</keyword>